<dbReference type="EMBL" id="JAHPRE010000010">
    <property type="protein sequence ID" value="MCU4396090.1"/>
    <property type="molecule type" value="Genomic_DNA"/>
</dbReference>
<evidence type="ECO:0000313" key="2">
    <source>
        <dbReference type="Proteomes" id="UP001208534"/>
    </source>
</evidence>
<dbReference type="AlphaFoldDB" id="A0AAW5RAG1"/>
<comment type="caution">
    <text evidence="1">The sequence shown here is derived from an EMBL/GenBank/DDBJ whole genome shotgun (WGS) entry which is preliminary data.</text>
</comment>
<gene>
    <name evidence="1" type="ORF">KTH64_03705</name>
</gene>
<accession>A0AAW5RAG1</accession>
<organism evidence="1 2">
    <name type="scientific">Acinetobacter junii</name>
    <dbReference type="NCBI Taxonomy" id="40215"/>
    <lineage>
        <taxon>Bacteria</taxon>
        <taxon>Pseudomonadati</taxon>
        <taxon>Pseudomonadota</taxon>
        <taxon>Gammaproteobacteria</taxon>
        <taxon>Moraxellales</taxon>
        <taxon>Moraxellaceae</taxon>
        <taxon>Acinetobacter</taxon>
    </lineage>
</organism>
<dbReference type="Proteomes" id="UP001208534">
    <property type="component" value="Unassembled WGS sequence"/>
</dbReference>
<proteinExistence type="predicted"/>
<protein>
    <recommendedName>
        <fullName evidence="3">DNA transfer protein</fullName>
    </recommendedName>
</protein>
<sequence length="478" mass="51448">MVLDPSIITNGAAQGLAIQQRNIDQMQKLGGAFGQLVLGQKANQMRQLKTPEEQQAYANKSLFSPLLNQILRADQAAAAKAANDQLKFNVDLAKTQAETEKIGTETKGASLKNSVYLLENANRALAVAAQTGDANAATLALNNSYKAGAITPELYEQYSQQIKSLSTKPQELKQYVQGIILSGEENAMKYIQADQNTVLNNKTSRENNQNSVNAQIYGINQTAATADKNRAVQLQRLEHDKIVQAQKVARENGEFETLQGSDGVTYAVYKSGPNAGKVEPLLLRDGQPLKAQAKGGSGGMTEQQSKDALFGARMQESHKILTELEAKDIKAPVINSIVPFGAGAKISNALPSILGGASAEQQQYVQAQRDFINAVLRKESGAVIADSEFENAQKQYFPQIGDSDEVIAQKARNRELAMNMIVSGAGAQGQEQIKRATSSSNVSGATVTLSEVKQAAKQANISTGEMVKILREQGVRIK</sequence>
<evidence type="ECO:0000313" key="1">
    <source>
        <dbReference type="EMBL" id="MCU4396090.1"/>
    </source>
</evidence>
<dbReference type="RefSeq" id="WP_262578717.1">
    <property type="nucleotide sequence ID" value="NZ_JAHPRE010000010.1"/>
</dbReference>
<evidence type="ECO:0008006" key="3">
    <source>
        <dbReference type="Google" id="ProtNLM"/>
    </source>
</evidence>
<reference evidence="1" key="1">
    <citation type="submission" date="2021-06" db="EMBL/GenBank/DDBJ databases">
        <title>Propagation of a rapidly emergent carbapenem-resistant Acinetobacter baumannii lineage by various extra-hospital transmission networks.</title>
        <authorList>
            <person name="Calix J."/>
        </authorList>
    </citation>
    <scope>NUCLEOTIDE SEQUENCE</scope>
    <source>
        <strain evidence="1">WU_MDCI_Aw63</strain>
    </source>
</reference>
<name>A0AAW5RAG1_ACIJU</name>